<dbReference type="Proteomes" id="UP000003242">
    <property type="component" value="Unassembled WGS sequence"/>
</dbReference>
<organism evidence="1 3">
    <name type="scientific">Megasphaera lornae</name>
    <dbReference type="NCBI Taxonomy" id="1000568"/>
    <lineage>
        <taxon>Bacteria</taxon>
        <taxon>Bacillati</taxon>
        <taxon>Bacillota</taxon>
        <taxon>Negativicutes</taxon>
        <taxon>Veillonellales</taxon>
        <taxon>Veillonellaceae</taxon>
        <taxon>Megasphaera</taxon>
    </lineage>
</organism>
<sequence>MHLQYVKGSYLDEIEWNDRPVLFILEGLAAGQEREARQYIRDIWQWILAHRQQVLAYAPALVEMKNTKWLSAGEPKVSLQEVEHCLQHITSVHATYAHGFDIFFNTCMLFGERALVVHMGKNYVFEGMRLA</sequence>
<reference evidence="3" key="1">
    <citation type="submission" date="2009-12" db="EMBL/GenBank/DDBJ databases">
        <title>Sequence of Clostridiales genomosp. BVAB3 str. UPII9-5.</title>
        <authorList>
            <person name="Madupu R."/>
            <person name="Durkin A.S."/>
            <person name="Torralba M."/>
            <person name="Methe B."/>
            <person name="Sutton G.G."/>
            <person name="Strausberg R.L."/>
            <person name="Nelson K.E."/>
        </authorList>
    </citation>
    <scope>NUCLEOTIDE SEQUENCE [LARGE SCALE GENOMIC DNA]</scope>
    <source>
        <strain evidence="3">28L</strain>
    </source>
</reference>
<dbReference type="Proteomes" id="UP000004018">
    <property type="component" value="Unassembled WGS sequence"/>
</dbReference>
<gene>
    <name evidence="1" type="ORF">HMPREF0889_1077</name>
    <name evidence="2" type="ORF">HMPREF1039_0230</name>
</gene>
<dbReference type="RefSeq" id="WP_007390579.1">
    <property type="nucleotide sequence ID" value="NZ_ADGP01000021.1"/>
</dbReference>
<comment type="caution">
    <text evidence="1">The sequence shown here is derived from an EMBL/GenBank/DDBJ whole genome shotgun (WGS) entry which is preliminary data.</text>
</comment>
<evidence type="ECO:0000313" key="3">
    <source>
        <dbReference type="Proteomes" id="UP000003242"/>
    </source>
</evidence>
<reference evidence="2 4" key="3">
    <citation type="submission" date="2011-04" db="EMBL/GenBank/DDBJ databases">
        <authorList>
            <person name="Harkins D.M."/>
            <person name="Madupu R."/>
            <person name="Durkin A.S."/>
            <person name="Torralba M."/>
            <person name="Methe B."/>
            <person name="Sutton G.G."/>
            <person name="Nelson K.E."/>
        </authorList>
    </citation>
    <scope>NUCLEOTIDE SEQUENCE [LARGE SCALE GENOMIC DNA]</scope>
    <source>
        <strain evidence="2 4">UPII 199-6</strain>
    </source>
</reference>
<dbReference type="STRING" id="699218.HMPREF0889_1077"/>
<name>D3LVS0_9FIRM</name>
<accession>D3LVS0</accession>
<dbReference type="AlphaFoldDB" id="D3LVS0"/>
<reference evidence="1" key="2">
    <citation type="submission" date="2009-12" db="EMBL/GenBank/DDBJ databases">
        <authorList>
            <person name="Madupu R."/>
            <person name="Durkin A.S."/>
            <person name="Torralba M."/>
            <person name="Methe B."/>
            <person name="Sutton G.G."/>
            <person name="Strausberg R.L."/>
            <person name="Nelson K.E."/>
        </authorList>
    </citation>
    <scope>NUCLEOTIDE SEQUENCE</scope>
    <source>
        <strain evidence="1">28L</strain>
    </source>
</reference>
<evidence type="ECO:0000313" key="4">
    <source>
        <dbReference type="Proteomes" id="UP000004018"/>
    </source>
</evidence>
<evidence type="ECO:0000313" key="1">
    <source>
        <dbReference type="EMBL" id="EFD93723.1"/>
    </source>
</evidence>
<dbReference type="OrthoDB" id="1622897at2"/>
<proteinExistence type="predicted"/>
<evidence type="ECO:0000313" key="2">
    <source>
        <dbReference type="EMBL" id="EGL42118.1"/>
    </source>
</evidence>
<dbReference type="EMBL" id="ADGP01000021">
    <property type="protein sequence ID" value="EFD93723.1"/>
    <property type="molecule type" value="Genomic_DNA"/>
</dbReference>
<dbReference type="EMBL" id="AFIJ01000007">
    <property type="protein sequence ID" value="EGL42118.1"/>
    <property type="molecule type" value="Genomic_DNA"/>
</dbReference>
<evidence type="ECO:0008006" key="5">
    <source>
        <dbReference type="Google" id="ProtNLM"/>
    </source>
</evidence>
<keyword evidence="4" id="KW-1185">Reference proteome</keyword>
<protein>
    <recommendedName>
        <fullName evidence="5">DUF2262 domain-containing protein</fullName>
    </recommendedName>
</protein>